<dbReference type="SUPFAM" id="SSF51735">
    <property type="entry name" value="NAD(P)-binding Rossmann-fold domains"/>
    <property type="match status" value="1"/>
</dbReference>
<dbReference type="STRING" id="675824.A0A1E3PUM6"/>
<dbReference type="Proteomes" id="UP000094385">
    <property type="component" value="Unassembled WGS sequence"/>
</dbReference>
<dbReference type="InterPro" id="IPR051609">
    <property type="entry name" value="NmrA/Isoflavone_reductase-like"/>
</dbReference>
<evidence type="ECO:0000313" key="5">
    <source>
        <dbReference type="Proteomes" id="UP000094385"/>
    </source>
</evidence>
<keyword evidence="2" id="KW-0560">Oxidoreductase</keyword>
<dbReference type="OrthoDB" id="9974981at2759"/>
<protein>
    <recommendedName>
        <fullName evidence="3">NmrA-like domain-containing protein</fullName>
    </recommendedName>
</protein>
<accession>A0A1E3PUM6</accession>
<sequence>MAPAVIIVGAGGNLGPSMVRALLAHKGDFRRVAILAAPEKKGKFADFEAQGVELVLGDYKDSKPYNGFDVVISLAGNDIMKFQPQMIDAAVAAGVRHFYPSEFGVDISQTPFLSERYFRDKHVTRDHLRAKAKEVPELCFTYVIIGVFGETFALSPAFGVDREKKEFTFYGDPESERSFSSMVDSARYTVESILIPLPPGKQERSLRVPNGNWKVKDAIKILGEVQGLEYTCNIKPLNEARELQEKSRQSGDTGEELAFSLKALFGTPYATVPEPWDNSKFSFTPMTLQEMFMSFFEK</sequence>
<organism evidence="4 5">
    <name type="scientific">Lipomyces starkeyi NRRL Y-11557</name>
    <dbReference type="NCBI Taxonomy" id="675824"/>
    <lineage>
        <taxon>Eukaryota</taxon>
        <taxon>Fungi</taxon>
        <taxon>Dikarya</taxon>
        <taxon>Ascomycota</taxon>
        <taxon>Saccharomycotina</taxon>
        <taxon>Lipomycetes</taxon>
        <taxon>Lipomycetales</taxon>
        <taxon>Lipomycetaceae</taxon>
        <taxon>Lipomyces</taxon>
    </lineage>
</organism>
<evidence type="ECO:0000259" key="3">
    <source>
        <dbReference type="Pfam" id="PF05368"/>
    </source>
</evidence>
<evidence type="ECO:0000313" key="4">
    <source>
        <dbReference type="EMBL" id="ODQ69139.1"/>
    </source>
</evidence>
<dbReference type="InterPro" id="IPR036291">
    <property type="entry name" value="NAD(P)-bd_dom_sf"/>
</dbReference>
<dbReference type="PANTHER" id="PTHR47706:SF11">
    <property type="entry name" value="ISOFLAVONE REDUCTASE FAMILY PROTEIN (AFU_ORTHOLOGUE AFUA_1G12510)"/>
    <property type="match status" value="1"/>
</dbReference>
<keyword evidence="5" id="KW-1185">Reference proteome</keyword>
<feature type="domain" description="NmrA-like" evidence="3">
    <location>
        <begin position="4"/>
        <end position="228"/>
    </location>
</feature>
<dbReference type="AlphaFoldDB" id="A0A1E3PUM6"/>
<dbReference type="EMBL" id="KV454305">
    <property type="protein sequence ID" value="ODQ69139.1"/>
    <property type="molecule type" value="Genomic_DNA"/>
</dbReference>
<reference evidence="4 5" key="1">
    <citation type="journal article" date="2016" name="Proc. Natl. Acad. Sci. U.S.A.">
        <title>Comparative genomics of biotechnologically important yeasts.</title>
        <authorList>
            <person name="Riley R."/>
            <person name="Haridas S."/>
            <person name="Wolfe K.H."/>
            <person name="Lopes M.R."/>
            <person name="Hittinger C.T."/>
            <person name="Goeker M."/>
            <person name="Salamov A.A."/>
            <person name="Wisecaver J.H."/>
            <person name="Long T.M."/>
            <person name="Calvey C.H."/>
            <person name="Aerts A.L."/>
            <person name="Barry K.W."/>
            <person name="Choi C."/>
            <person name="Clum A."/>
            <person name="Coughlan A.Y."/>
            <person name="Deshpande S."/>
            <person name="Douglass A.P."/>
            <person name="Hanson S.J."/>
            <person name="Klenk H.-P."/>
            <person name="LaButti K.M."/>
            <person name="Lapidus A."/>
            <person name="Lindquist E.A."/>
            <person name="Lipzen A.M."/>
            <person name="Meier-Kolthoff J.P."/>
            <person name="Ohm R.A."/>
            <person name="Otillar R.P."/>
            <person name="Pangilinan J.L."/>
            <person name="Peng Y."/>
            <person name="Rokas A."/>
            <person name="Rosa C.A."/>
            <person name="Scheuner C."/>
            <person name="Sibirny A.A."/>
            <person name="Slot J.C."/>
            <person name="Stielow J.B."/>
            <person name="Sun H."/>
            <person name="Kurtzman C.P."/>
            <person name="Blackwell M."/>
            <person name="Grigoriev I.V."/>
            <person name="Jeffries T.W."/>
        </authorList>
    </citation>
    <scope>NUCLEOTIDE SEQUENCE [LARGE SCALE GENOMIC DNA]</scope>
    <source>
        <strain evidence="4 5">NRRL Y-11557</strain>
    </source>
</reference>
<dbReference type="Gene3D" id="3.40.50.720">
    <property type="entry name" value="NAD(P)-binding Rossmann-like Domain"/>
    <property type="match status" value="1"/>
</dbReference>
<dbReference type="InterPro" id="IPR008030">
    <property type="entry name" value="NmrA-like"/>
</dbReference>
<keyword evidence="1" id="KW-0521">NADP</keyword>
<dbReference type="Gene3D" id="3.90.25.10">
    <property type="entry name" value="UDP-galactose 4-epimerase, domain 1"/>
    <property type="match status" value="1"/>
</dbReference>
<gene>
    <name evidence="4" type="ORF">LIPSTDRAFT_201508</name>
</gene>
<proteinExistence type="predicted"/>
<name>A0A1E3PUM6_LIPST</name>
<dbReference type="PANTHER" id="PTHR47706">
    <property type="entry name" value="NMRA-LIKE FAMILY PROTEIN"/>
    <property type="match status" value="1"/>
</dbReference>
<dbReference type="GO" id="GO:0016491">
    <property type="term" value="F:oxidoreductase activity"/>
    <property type="evidence" value="ECO:0007669"/>
    <property type="project" value="UniProtKB-KW"/>
</dbReference>
<evidence type="ECO:0000256" key="1">
    <source>
        <dbReference type="ARBA" id="ARBA00022857"/>
    </source>
</evidence>
<evidence type="ECO:0000256" key="2">
    <source>
        <dbReference type="ARBA" id="ARBA00023002"/>
    </source>
</evidence>
<dbReference type="Pfam" id="PF05368">
    <property type="entry name" value="NmrA"/>
    <property type="match status" value="1"/>
</dbReference>